<sequence>MRMSKSSRIFQAAVDVFSEKGFDKATMDDIATRANVAKGTIYYHFKSKEDLFLFLVQEGMELLKEAVQKKITPEMSGKEKIAVTIHEQLAFFSVYKDFCIILLREAWGEHERQKRFRRLLRDYTKYIESFIRQGMEEKEFQVGDPEMVAWAIFGSLSIPALHVILGGQTIDVEKMEELLHPFIFQGLTRFS</sequence>
<dbReference type="SUPFAM" id="SSF46689">
    <property type="entry name" value="Homeodomain-like"/>
    <property type="match status" value="1"/>
</dbReference>
<dbReference type="Proteomes" id="UP001057291">
    <property type="component" value="Unassembled WGS sequence"/>
</dbReference>
<dbReference type="PANTHER" id="PTHR43479:SF11">
    <property type="entry name" value="ACREF_ENVCD OPERON REPRESSOR-RELATED"/>
    <property type="match status" value="1"/>
</dbReference>
<dbReference type="InterPro" id="IPR009057">
    <property type="entry name" value="Homeodomain-like_sf"/>
</dbReference>
<dbReference type="EMBL" id="BOQE01000001">
    <property type="protein sequence ID" value="GIM46989.1"/>
    <property type="molecule type" value="Genomic_DNA"/>
</dbReference>
<accession>A0AAV4LHJ7</accession>
<dbReference type="InterPro" id="IPR023772">
    <property type="entry name" value="DNA-bd_HTH_TetR-type_CS"/>
</dbReference>
<dbReference type="InterPro" id="IPR036271">
    <property type="entry name" value="Tet_transcr_reg_TetR-rel_C_sf"/>
</dbReference>
<evidence type="ECO:0000259" key="5">
    <source>
        <dbReference type="PROSITE" id="PS50977"/>
    </source>
</evidence>
<name>A0AAV4LHJ7_9BACL</name>
<dbReference type="Gene3D" id="1.10.357.10">
    <property type="entry name" value="Tetracycline Repressor, domain 2"/>
    <property type="match status" value="1"/>
</dbReference>
<dbReference type="FunFam" id="1.10.10.60:FF:000141">
    <property type="entry name" value="TetR family transcriptional regulator"/>
    <property type="match status" value="1"/>
</dbReference>
<dbReference type="AlphaFoldDB" id="A0AAV4LHJ7"/>
<evidence type="ECO:0000256" key="3">
    <source>
        <dbReference type="ARBA" id="ARBA00023163"/>
    </source>
</evidence>
<feature type="domain" description="HTH tetR-type" evidence="5">
    <location>
        <begin position="3"/>
        <end position="63"/>
    </location>
</feature>
<evidence type="ECO:0000256" key="1">
    <source>
        <dbReference type="ARBA" id="ARBA00023015"/>
    </source>
</evidence>
<keyword evidence="7" id="KW-1185">Reference proteome</keyword>
<dbReference type="GO" id="GO:0045892">
    <property type="term" value="P:negative regulation of DNA-templated transcription"/>
    <property type="evidence" value="ECO:0007669"/>
    <property type="project" value="UniProtKB-ARBA"/>
</dbReference>
<protein>
    <submittedName>
        <fullName evidence="6">TetR family transcriptional regulator</fullName>
    </submittedName>
</protein>
<dbReference type="Pfam" id="PF00440">
    <property type="entry name" value="TetR_N"/>
    <property type="match status" value="1"/>
</dbReference>
<dbReference type="PRINTS" id="PR00455">
    <property type="entry name" value="HTHTETR"/>
</dbReference>
<gene>
    <name evidence="6" type="ORF">DNHGIG_25380</name>
</gene>
<proteinExistence type="predicted"/>
<organism evidence="6 7">
    <name type="scientific">Collibacillus ludicampi</name>
    <dbReference type="NCBI Taxonomy" id="2771369"/>
    <lineage>
        <taxon>Bacteria</taxon>
        <taxon>Bacillati</taxon>
        <taxon>Bacillota</taxon>
        <taxon>Bacilli</taxon>
        <taxon>Bacillales</taxon>
        <taxon>Alicyclobacillaceae</taxon>
        <taxon>Collibacillus</taxon>
    </lineage>
</organism>
<dbReference type="PROSITE" id="PS01081">
    <property type="entry name" value="HTH_TETR_1"/>
    <property type="match status" value="1"/>
</dbReference>
<evidence type="ECO:0000256" key="4">
    <source>
        <dbReference type="PROSITE-ProRule" id="PRU00335"/>
    </source>
</evidence>
<reference evidence="6" key="1">
    <citation type="journal article" date="2023" name="Int. J. Syst. Evol. Microbiol.">
        <title>Collibacillus ludicampi gen. nov., sp. nov., a new soil bacterium of the family Alicyclobacillaceae.</title>
        <authorList>
            <person name="Jojima T."/>
            <person name="Ioku Y."/>
            <person name="Fukuta Y."/>
            <person name="Shirasaka N."/>
            <person name="Matsumura Y."/>
            <person name="Mori M."/>
        </authorList>
    </citation>
    <scope>NUCLEOTIDE SEQUENCE</scope>
    <source>
        <strain evidence="6">TP075</strain>
    </source>
</reference>
<dbReference type="InterPro" id="IPR050624">
    <property type="entry name" value="HTH-type_Tx_Regulator"/>
</dbReference>
<feature type="DNA-binding region" description="H-T-H motif" evidence="4">
    <location>
        <begin position="26"/>
        <end position="45"/>
    </location>
</feature>
<dbReference type="GO" id="GO:0003677">
    <property type="term" value="F:DNA binding"/>
    <property type="evidence" value="ECO:0007669"/>
    <property type="project" value="UniProtKB-UniRule"/>
</dbReference>
<keyword evidence="2 4" id="KW-0238">DNA-binding</keyword>
<dbReference type="Gene3D" id="1.10.10.60">
    <property type="entry name" value="Homeodomain-like"/>
    <property type="match status" value="1"/>
</dbReference>
<dbReference type="PROSITE" id="PS50977">
    <property type="entry name" value="HTH_TETR_2"/>
    <property type="match status" value="1"/>
</dbReference>
<keyword evidence="3" id="KW-0804">Transcription</keyword>
<dbReference type="SUPFAM" id="SSF48498">
    <property type="entry name" value="Tetracyclin repressor-like, C-terminal domain"/>
    <property type="match status" value="1"/>
</dbReference>
<dbReference type="Pfam" id="PF17932">
    <property type="entry name" value="TetR_C_24"/>
    <property type="match status" value="1"/>
</dbReference>
<keyword evidence="1" id="KW-0805">Transcription regulation</keyword>
<comment type="caution">
    <text evidence="6">The sequence shown here is derived from an EMBL/GenBank/DDBJ whole genome shotgun (WGS) entry which is preliminary data.</text>
</comment>
<dbReference type="InterPro" id="IPR041490">
    <property type="entry name" value="KstR2_TetR_C"/>
</dbReference>
<evidence type="ECO:0000313" key="6">
    <source>
        <dbReference type="EMBL" id="GIM46989.1"/>
    </source>
</evidence>
<evidence type="ECO:0000256" key="2">
    <source>
        <dbReference type="ARBA" id="ARBA00023125"/>
    </source>
</evidence>
<dbReference type="InterPro" id="IPR001647">
    <property type="entry name" value="HTH_TetR"/>
</dbReference>
<dbReference type="PANTHER" id="PTHR43479">
    <property type="entry name" value="ACREF/ENVCD OPERON REPRESSOR-RELATED"/>
    <property type="match status" value="1"/>
</dbReference>
<evidence type="ECO:0000313" key="7">
    <source>
        <dbReference type="Proteomes" id="UP001057291"/>
    </source>
</evidence>